<name>A0ACB9DAM3_9ASTR</name>
<sequence length="111" mass="12495">MLKMIVHIDFAIDLLRLQLFPFSAITSSMVVPVEEAIVALATFSLELAINKFANRTKDEFKGYIIGHKDPYDLRSPLSTSFKYESVNEVPPSMDWREKGAVSEVKNQGVCV</sequence>
<comment type="caution">
    <text evidence="1">The sequence shown here is derived from an EMBL/GenBank/DDBJ whole genome shotgun (WGS) entry which is preliminary data.</text>
</comment>
<reference evidence="2" key="1">
    <citation type="journal article" date="2022" name="Mol. Ecol. Resour.">
        <title>The genomes of chicory, endive, great burdock and yacon provide insights into Asteraceae palaeo-polyploidization history and plant inulin production.</title>
        <authorList>
            <person name="Fan W."/>
            <person name="Wang S."/>
            <person name="Wang H."/>
            <person name="Wang A."/>
            <person name="Jiang F."/>
            <person name="Liu H."/>
            <person name="Zhao H."/>
            <person name="Xu D."/>
            <person name="Zhang Y."/>
        </authorList>
    </citation>
    <scope>NUCLEOTIDE SEQUENCE [LARGE SCALE GENOMIC DNA]</scope>
    <source>
        <strain evidence="2">cv. Yunnan</strain>
    </source>
</reference>
<gene>
    <name evidence="1" type="ORF">L1987_56757</name>
</gene>
<dbReference type="Proteomes" id="UP001056120">
    <property type="component" value="Linkage Group LG19"/>
</dbReference>
<evidence type="ECO:0000313" key="2">
    <source>
        <dbReference type="Proteomes" id="UP001056120"/>
    </source>
</evidence>
<reference evidence="1 2" key="2">
    <citation type="journal article" date="2022" name="Mol. Ecol. Resour.">
        <title>The genomes of chicory, endive, great burdock and yacon provide insights into Asteraceae paleo-polyploidization history and plant inulin production.</title>
        <authorList>
            <person name="Fan W."/>
            <person name="Wang S."/>
            <person name="Wang H."/>
            <person name="Wang A."/>
            <person name="Jiang F."/>
            <person name="Liu H."/>
            <person name="Zhao H."/>
            <person name="Xu D."/>
            <person name="Zhang Y."/>
        </authorList>
    </citation>
    <scope>NUCLEOTIDE SEQUENCE [LARGE SCALE GENOMIC DNA]</scope>
    <source>
        <strain evidence="2">cv. Yunnan</strain>
        <tissue evidence="1">Leaves</tissue>
    </source>
</reference>
<protein>
    <submittedName>
        <fullName evidence="1">Uncharacterized protein</fullName>
    </submittedName>
</protein>
<organism evidence="1 2">
    <name type="scientific">Smallanthus sonchifolius</name>
    <dbReference type="NCBI Taxonomy" id="185202"/>
    <lineage>
        <taxon>Eukaryota</taxon>
        <taxon>Viridiplantae</taxon>
        <taxon>Streptophyta</taxon>
        <taxon>Embryophyta</taxon>
        <taxon>Tracheophyta</taxon>
        <taxon>Spermatophyta</taxon>
        <taxon>Magnoliopsida</taxon>
        <taxon>eudicotyledons</taxon>
        <taxon>Gunneridae</taxon>
        <taxon>Pentapetalae</taxon>
        <taxon>asterids</taxon>
        <taxon>campanulids</taxon>
        <taxon>Asterales</taxon>
        <taxon>Asteraceae</taxon>
        <taxon>Asteroideae</taxon>
        <taxon>Heliantheae alliance</taxon>
        <taxon>Millerieae</taxon>
        <taxon>Smallanthus</taxon>
    </lineage>
</organism>
<dbReference type="EMBL" id="CM042036">
    <property type="protein sequence ID" value="KAI3743693.1"/>
    <property type="molecule type" value="Genomic_DNA"/>
</dbReference>
<proteinExistence type="predicted"/>
<evidence type="ECO:0000313" key="1">
    <source>
        <dbReference type="EMBL" id="KAI3743693.1"/>
    </source>
</evidence>
<keyword evidence="2" id="KW-1185">Reference proteome</keyword>
<accession>A0ACB9DAM3</accession>